<keyword evidence="7" id="KW-1185">Reference proteome</keyword>
<evidence type="ECO:0000313" key="6">
    <source>
        <dbReference type="EMBL" id="KOS21380.1"/>
    </source>
</evidence>
<feature type="transmembrane region" description="Helical" evidence="5">
    <location>
        <begin position="70"/>
        <end position="90"/>
    </location>
</feature>
<dbReference type="EMBL" id="LGSR01000008">
    <property type="protein sequence ID" value="KOS21380.1"/>
    <property type="molecule type" value="Genomic_DNA"/>
</dbReference>
<feature type="region of interest" description="Disordered" evidence="4">
    <location>
        <begin position="36"/>
        <end position="60"/>
    </location>
</feature>
<keyword evidence="5" id="KW-0812">Transmembrane</keyword>
<dbReference type="Pfam" id="PF00328">
    <property type="entry name" value="His_Phos_2"/>
    <property type="match status" value="1"/>
</dbReference>
<dbReference type="InterPro" id="IPR029033">
    <property type="entry name" value="His_PPase_superfam"/>
</dbReference>
<dbReference type="InterPro" id="IPR000560">
    <property type="entry name" value="His_Pase_clade-2"/>
</dbReference>
<dbReference type="OrthoDB" id="6509975at2759"/>
<dbReference type="InterPro" id="IPR033379">
    <property type="entry name" value="Acid_Pase_AS"/>
</dbReference>
<keyword evidence="5" id="KW-1133">Transmembrane helix</keyword>
<evidence type="ECO:0000256" key="1">
    <source>
        <dbReference type="ARBA" id="ARBA00005375"/>
    </source>
</evidence>
<dbReference type="EC" id="3.1.3.8" evidence="2"/>
<evidence type="ECO:0000313" key="7">
    <source>
        <dbReference type="Proteomes" id="UP000053831"/>
    </source>
</evidence>
<dbReference type="GO" id="GO:0003993">
    <property type="term" value="F:acid phosphatase activity"/>
    <property type="evidence" value="ECO:0007669"/>
    <property type="project" value="TreeGrafter"/>
</dbReference>
<reference evidence="6 7" key="1">
    <citation type="submission" date="2015-07" db="EMBL/GenBank/DDBJ databases">
        <title>The genome of the fungus Escovopsis weberi, a specialized disease agent of ant agriculture.</title>
        <authorList>
            <person name="de Man T.J."/>
            <person name="Stajich J.E."/>
            <person name="Kubicek C.P."/>
            <person name="Chenthamara K."/>
            <person name="Atanasova L."/>
            <person name="Druzhinina I.S."/>
            <person name="Birnbaum S."/>
            <person name="Barribeau S.M."/>
            <person name="Teiling C."/>
            <person name="Suen G."/>
            <person name="Currie C."/>
            <person name="Gerardo N.M."/>
        </authorList>
    </citation>
    <scope>NUCLEOTIDE SEQUENCE [LARGE SCALE GENOMIC DNA]</scope>
</reference>
<dbReference type="PANTHER" id="PTHR20963:SF24">
    <property type="entry name" value="3-PHYTASE B"/>
    <property type="match status" value="1"/>
</dbReference>
<evidence type="ECO:0000256" key="2">
    <source>
        <dbReference type="ARBA" id="ARBA00012632"/>
    </source>
</evidence>
<comment type="similarity">
    <text evidence="1">Belongs to the histidine acid phosphatase family.</text>
</comment>
<evidence type="ECO:0000256" key="4">
    <source>
        <dbReference type="SAM" id="MobiDB-lite"/>
    </source>
</evidence>
<dbReference type="PROSITE" id="PS00616">
    <property type="entry name" value="HIS_ACID_PHOSPHAT_1"/>
    <property type="match status" value="1"/>
</dbReference>
<organism evidence="6 7">
    <name type="scientific">Escovopsis weberi</name>
    <dbReference type="NCBI Taxonomy" id="150374"/>
    <lineage>
        <taxon>Eukaryota</taxon>
        <taxon>Fungi</taxon>
        <taxon>Dikarya</taxon>
        <taxon>Ascomycota</taxon>
        <taxon>Pezizomycotina</taxon>
        <taxon>Sordariomycetes</taxon>
        <taxon>Hypocreomycetidae</taxon>
        <taxon>Hypocreales</taxon>
        <taxon>Hypocreaceae</taxon>
        <taxon>Escovopsis</taxon>
    </lineage>
</organism>
<dbReference type="STRING" id="150374.A0A0M8N767"/>
<evidence type="ECO:0000256" key="5">
    <source>
        <dbReference type="SAM" id="Phobius"/>
    </source>
</evidence>
<sequence>MKESRSVSGLVGAVRGAASRSGGVYKYDLVPEEDQEAAAAATQRSHRRGGQADAGWMRKEEASPQRGLRVVRFALSGVCLLAVILVTAVFSPSGRPHDKTGCELRGNCTGDVSHLWGQYSPYFSVPSGMDPRVPAGCEVTFAQVLSRHGARWPTRRRSAEYRAVVEGIQRATTSYGAGYEFIRDYEYGLGLDELTALGQRQMAESGAAFFERYEALARAAAAAADPPFIRASGSSRVVMSAQNWTRGFYERMEGGGGGDGGDGDLPRALADMLILPETDQFNNTLEHVPCPRFEDGPHAGLKARKQAAWREVWAPPIKRRLEAKLRGANLSLAEVVAVMELCPFETVAAAPVPVLIPAAAARSPFCALFSHDEWTGYDYHQSLDKWYGYGRGNPLGPTQGIGFGNELIARLTGQPVRDNTTTNRTLDGSPATFPLGRRLYADFSHDNTMSSIFAALGLFDGTQDLPAGRKLSPRRTHGFSAAWAVPFSARMYVEKMRCGSERGDQGGPELVRVLLNDRVMPLRGCGMDALGRCELGAFVKSLSFVRHGGLWGEC</sequence>
<gene>
    <name evidence="6" type="ORF">ESCO_005214</name>
</gene>
<dbReference type="GO" id="GO:0016158">
    <property type="term" value="F:inositol hexakisphosphate 3-phosphatase activity"/>
    <property type="evidence" value="ECO:0007669"/>
    <property type="project" value="UniProtKB-EC"/>
</dbReference>
<dbReference type="SUPFAM" id="SSF53254">
    <property type="entry name" value="Phosphoglycerate mutase-like"/>
    <property type="match status" value="1"/>
</dbReference>
<evidence type="ECO:0000256" key="3">
    <source>
        <dbReference type="ARBA" id="ARBA00022801"/>
    </source>
</evidence>
<protein>
    <recommendedName>
        <fullName evidence="2">3-phytase</fullName>
        <ecNumber evidence="2">3.1.3.8</ecNumber>
    </recommendedName>
</protein>
<dbReference type="PROSITE" id="PS00778">
    <property type="entry name" value="HIS_ACID_PHOSPHAT_2"/>
    <property type="match status" value="1"/>
</dbReference>
<dbReference type="Proteomes" id="UP000053831">
    <property type="component" value="Unassembled WGS sequence"/>
</dbReference>
<keyword evidence="3" id="KW-0378">Hydrolase</keyword>
<dbReference type="CDD" id="cd07061">
    <property type="entry name" value="HP_HAP_like"/>
    <property type="match status" value="1"/>
</dbReference>
<dbReference type="AlphaFoldDB" id="A0A0M8N767"/>
<accession>A0A0M8N767</accession>
<name>A0A0M8N767_ESCWE</name>
<proteinExistence type="inferred from homology"/>
<comment type="caution">
    <text evidence="6">The sequence shown here is derived from an EMBL/GenBank/DDBJ whole genome shotgun (WGS) entry which is preliminary data.</text>
</comment>
<dbReference type="Gene3D" id="3.40.50.1240">
    <property type="entry name" value="Phosphoglycerate mutase-like"/>
    <property type="match status" value="1"/>
</dbReference>
<keyword evidence="5" id="KW-0472">Membrane</keyword>
<dbReference type="PANTHER" id="PTHR20963">
    <property type="entry name" value="MULTIPLE INOSITOL POLYPHOSPHATE PHOSPHATASE-RELATED"/>
    <property type="match status" value="1"/>
</dbReference>